<proteinExistence type="predicted"/>
<protein>
    <submittedName>
        <fullName evidence="1">Uncharacterized protein</fullName>
    </submittedName>
</protein>
<evidence type="ECO:0000313" key="1">
    <source>
        <dbReference type="EMBL" id="KAI8430432.1"/>
    </source>
</evidence>
<comment type="caution">
    <text evidence="1">The sequence shown here is derived from an EMBL/GenBank/DDBJ whole genome shotgun (WGS) entry which is preliminary data.</text>
</comment>
<dbReference type="EMBL" id="CM046131">
    <property type="protein sequence ID" value="KAI8430432.1"/>
    <property type="molecule type" value="Genomic_DNA"/>
</dbReference>
<keyword evidence="2" id="KW-1185">Reference proteome</keyword>
<gene>
    <name evidence="1" type="ORF">MSG28_000709</name>
</gene>
<sequence>MDDFAKTLLYCEVPAYYIFKNSRFERRKRGVDVNGWPGDKKEHALGRVYTIHPNNSECYHLRLLLHEIRGPTSFEALKTVNGVVQPSFKIACLALGLLEDDRHWRAALEEAALCQSPFMMRELFTIMLVFCQMSDPVSLWDTFKRDLSEDFKRQIERQIEGGGEHLMKEVFNKCLLAIEEAYLALGGNNIEEYGLPKPSKSDVVESELGIYASEINYDVCSLERVVESNENLLTDEQKSVYYEIISSLNMEEGKIYFLDAPGGTGKTFLINLILSKVRSTRDIEIAATLLQGGRTAHSALKLPLNLTSIETPMCNIPKQSKLAEVLRKTKIIVWDESTMAHKRGIEALDRTLQDIRNKQTLMGGMTVLLAGDFRQTLPVVPKGTRADEIKACLKKSTLWPRVKILKLCKNMRVHLKGEVSAGQFSELLLKLGNGKFPEADGKISIPSELCTTVTKIKELIEKIYPDVAHIKDKPLAWLRERAVLTPKMTRPQ</sequence>
<reference evidence="1 2" key="1">
    <citation type="journal article" date="2022" name="Genome Biol. Evol.">
        <title>The Spruce Budworm Genome: Reconstructing the Evolutionary History of Antifreeze Proteins.</title>
        <authorList>
            <person name="Beliveau C."/>
            <person name="Gagne P."/>
            <person name="Picq S."/>
            <person name="Vernygora O."/>
            <person name="Keeling C.I."/>
            <person name="Pinkney K."/>
            <person name="Doucet D."/>
            <person name="Wen F."/>
            <person name="Johnston J.S."/>
            <person name="Maaroufi H."/>
            <person name="Boyle B."/>
            <person name="Laroche J."/>
            <person name="Dewar K."/>
            <person name="Juretic N."/>
            <person name="Blackburn G."/>
            <person name="Nisole A."/>
            <person name="Brunet B."/>
            <person name="Brandao M."/>
            <person name="Lumley L."/>
            <person name="Duan J."/>
            <person name="Quan G."/>
            <person name="Lucarotti C.J."/>
            <person name="Roe A.D."/>
            <person name="Sperling F.A.H."/>
            <person name="Levesque R.C."/>
            <person name="Cusson M."/>
        </authorList>
    </citation>
    <scope>NUCLEOTIDE SEQUENCE [LARGE SCALE GENOMIC DNA]</scope>
    <source>
        <strain evidence="1">Glfc:IPQL:Cfum</strain>
    </source>
</reference>
<name>A0ACC0K1V8_CHOFU</name>
<organism evidence="1 2">
    <name type="scientific">Choristoneura fumiferana</name>
    <name type="common">Spruce budworm moth</name>
    <name type="synonym">Archips fumiferana</name>
    <dbReference type="NCBI Taxonomy" id="7141"/>
    <lineage>
        <taxon>Eukaryota</taxon>
        <taxon>Metazoa</taxon>
        <taxon>Ecdysozoa</taxon>
        <taxon>Arthropoda</taxon>
        <taxon>Hexapoda</taxon>
        <taxon>Insecta</taxon>
        <taxon>Pterygota</taxon>
        <taxon>Neoptera</taxon>
        <taxon>Endopterygota</taxon>
        <taxon>Lepidoptera</taxon>
        <taxon>Glossata</taxon>
        <taxon>Ditrysia</taxon>
        <taxon>Tortricoidea</taxon>
        <taxon>Tortricidae</taxon>
        <taxon>Tortricinae</taxon>
        <taxon>Choristoneura</taxon>
    </lineage>
</organism>
<evidence type="ECO:0000313" key="2">
    <source>
        <dbReference type="Proteomes" id="UP001064048"/>
    </source>
</evidence>
<dbReference type="Proteomes" id="UP001064048">
    <property type="component" value="Chromosome Z"/>
</dbReference>
<accession>A0ACC0K1V8</accession>